<organism evidence="1 2">
    <name type="scientific">Porites lobata</name>
    <dbReference type="NCBI Taxonomy" id="104759"/>
    <lineage>
        <taxon>Eukaryota</taxon>
        <taxon>Metazoa</taxon>
        <taxon>Cnidaria</taxon>
        <taxon>Anthozoa</taxon>
        <taxon>Hexacorallia</taxon>
        <taxon>Scleractinia</taxon>
        <taxon>Fungiina</taxon>
        <taxon>Poritidae</taxon>
        <taxon>Porites</taxon>
    </lineage>
</organism>
<evidence type="ECO:0000313" key="2">
    <source>
        <dbReference type="Proteomes" id="UP001159405"/>
    </source>
</evidence>
<dbReference type="Proteomes" id="UP001159405">
    <property type="component" value="Unassembled WGS sequence"/>
</dbReference>
<dbReference type="PANTHER" id="PTHR34615:SF1">
    <property type="entry name" value="PX DOMAIN-CONTAINING PROTEIN"/>
    <property type="match status" value="1"/>
</dbReference>
<reference evidence="1 2" key="1">
    <citation type="submission" date="2022-05" db="EMBL/GenBank/DDBJ databases">
        <authorList>
            <consortium name="Genoscope - CEA"/>
            <person name="William W."/>
        </authorList>
    </citation>
    <scope>NUCLEOTIDE SEQUENCE [LARGE SCALE GENOMIC DNA]</scope>
</reference>
<accession>A0ABN8NLI3</accession>
<keyword evidence="2" id="KW-1185">Reference proteome</keyword>
<sequence length="65" mass="7220">MLLNALRIPASFKCPQGTVCSGLEGLCLLLKRLAYPCRYFDLISTFGRPKVNYLLSSPVDILICL</sequence>
<proteinExistence type="predicted"/>
<evidence type="ECO:0000313" key="1">
    <source>
        <dbReference type="EMBL" id="CAH3112689.1"/>
    </source>
</evidence>
<protein>
    <submittedName>
        <fullName evidence="1">Uncharacterized protein</fullName>
    </submittedName>
</protein>
<dbReference type="PANTHER" id="PTHR34615">
    <property type="entry name" value="PX DOMAIN-CONTAINING PROTEIN"/>
    <property type="match status" value="1"/>
</dbReference>
<name>A0ABN8NLI3_9CNID</name>
<gene>
    <name evidence="1" type="ORF">PLOB_00021442</name>
</gene>
<comment type="caution">
    <text evidence="1">The sequence shown here is derived from an EMBL/GenBank/DDBJ whole genome shotgun (WGS) entry which is preliminary data.</text>
</comment>
<dbReference type="EMBL" id="CALNXK010000025">
    <property type="protein sequence ID" value="CAH3112689.1"/>
    <property type="molecule type" value="Genomic_DNA"/>
</dbReference>